<dbReference type="Proteomes" id="UP000092460">
    <property type="component" value="Unassembled WGS sequence"/>
</dbReference>
<reference evidence="3" key="1">
    <citation type="submission" date="2015-01" db="EMBL/GenBank/DDBJ databases">
        <authorList>
            <person name="Aksoy S."/>
            <person name="Warren W."/>
            <person name="Wilson R.K."/>
        </authorList>
    </citation>
    <scope>NUCLEOTIDE SEQUENCE [LARGE SCALE GENOMIC DNA]</scope>
    <source>
        <strain evidence="3">IAEA</strain>
    </source>
</reference>
<feature type="region of interest" description="Disordered" evidence="1">
    <location>
        <begin position="96"/>
        <end position="148"/>
    </location>
</feature>
<evidence type="ECO:0000256" key="1">
    <source>
        <dbReference type="SAM" id="MobiDB-lite"/>
    </source>
</evidence>
<accession>A0A1B0BH01</accession>
<proteinExistence type="predicted"/>
<organism evidence="2 3">
    <name type="scientific">Glossina palpalis gambiensis</name>
    <dbReference type="NCBI Taxonomy" id="67801"/>
    <lineage>
        <taxon>Eukaryota</taxon>
        <taxon>Metazoa</taxon>
        <taxon>Ecdysozoa</taxon>
        <taxon>Arthropoda</taxon>
        <taxon>Hexapoda</taxon>
        <taxon>Insecta</taxon>
        <taxon>Pterygota</taxon>
        <taxon>Neoptera</taxon>
        <taxon>Endopterygota</taxon>
        <taxon>Diptera</taxon>
        <taxon>Brachycera</taxon>
        <taxon>Muscomorpha</taxon>
        <taxon>Hippoboscoidea</taxon>
        <taxon>Glossinidae</taxon>
        <taxon>Glossina</taxon>
    </lineage>
</organism>
<sequence>MVITVFKYIYSGIMLTDIHDLFSNLLREYSEVWRPRRTSQKGLYEELVRRLKEKLNHRTELTRRSTPSEMLMTPESRNETRASMLFHNFLKDSRRKAAEAASRRQSHGPKRARLTEEDDFSPAQDDFVPAASRRQSHGPTRAQLTEEDNFAPVHVESSDSPPMSAQSKFDQLSEKDKIVQIHFDEVYTNHATVVLVFAARSLLTCFNIVLNSYPRIIAQKNMEWALEENVKATEELELDVRAIVCDRNAAN</sequence>
<dbReference type="EnsemblMetazoa" id="GPPI029764-RA">
    <property type="protein sequence ID" value="GPPI029764-PA"/>
    <property type="gene ID" value="GPPI029764"/>
</dbReference>
<dbReference type="VEuPathDB" id="VectorBase:GPPI029764"/>
<dbReference type="EMBL" id="JXJN01014093">
    <property type="status" value="NOT_ANNOTATED_CDS"/>
    <property type="molecule type" value="Genomic_DNA"/>
</dbReference>
<evidence type="ECO:0000313" key="3">
    <source>
        <dbReference type="Proteomes" id="UP000092460"/>
    </source>
</evidence>
<name>A0A1B0BH01_9MUSC</name>
<protein>
    <submittedName>
        <fullName evidence="2">Uncharacterized protein</fullName>
    </submittedName>
</protein>
<reference evidence="2" key="2">
    <citation type="submission" date="2020-05" db="UniProtKB">
        <authorList>
            <consortium name="EnsemblMetazoa"/>
        </authorList>
    </citation>
    <scope>IDENTIFICATION</scope>
    <source>
        <strain evidence="2">IAEA</strain>
    </source>
</reference>
<dbReference type="AlphaFoldDB" id="A0A1B0BH01"/>
<keyword evidence="3" id="KW-1185">Reference proteome</keyword>
<evidence type="ECO:0000313" key="2">
    <source>
        <dbReference type="EnsemblMetazoa" id="GPPI029764-PA"/>
    </source>
</evidence>